<dbReference type="InterPro" id="IPR023798">
    <property type="entry name" value="Ribosomal_uS7_dom"/>
</dbReference>
<gene>
    <name evidence="5" type="ORF">SNE40_005326</name>
</gene>
<comment type="caution">
    <text evidence="5">The sequence shown here is derived from an EMBL/GenBank/DDBJ whole genome shotgun (WGS) entry which is preliminary data.</text>
</comment>
<evidence type="ECO:0000259" key="4">
    <source>
        <dbReference type="Pfam" id="PF00177"/>
    </source>
</evidence>
<dbReference type="GO" id="GO:1990904">
    <property type="term" value="C:ribonucleoprotein complex"/>
    <property type="evidence" value="ECO:0007669"/>
    <property type="project" value="UniProtKB-KW"/>
</dbReference>
<dbReference type="EMBL" id="JAZGQO010000004">
    <property type="protein sequence ID" value="KAK6187261.1"/>
    <property type="molecule type" value="Genomic_DNA"/>
</dbReference>
<dbReference type="PIRSF" id="PIRSF002122">
    <property type="entry name" value="RPS7p_RPS7a_RPS5e_RPS7o"/>
    <property type="match status" value="1"/>
</dbReference>
<protein>
    <recommendedName>
        <fullName evidence="4">Small ribosomal subunit protein uS7 domain-containing protein</fullName>
    </recommendedName>
</protein>
<evidence type="ECO:0000256" key="1">
    <source>
        <dbReference type="ARBA" id="ARBA00007151"/>
    </source>
</evidence>
<dbReference type="AlphaFoldDB" id="A0AAN8K0N9"/>
<dbReference type="CDD" id="cd14870">
    <property type="entry name" value="uS7_Mitochondria_Mammalian"/>
    <property type="match status" value="1"/>
</dbReference>
<name>A0AAN8K0N9_PATCE</name>
<proteinExistence type="inferred from homology"/>
<keyword evidence="3" id="KW-0687">Ribonucleoprotein</keyword>
<dbReference type="Gene3D" id="1.10.455.10">
    <property type="entry name" value="Ribosomal protein S7 domain"/>
    <property type="match status" value="1"/>
</dbReference>
<dbReference type="InterPro" id="IPR036823">
    <property type="entry name" value="Ribosomal_uS7_dom_sf"/>
</dbReference>
<keyword evidence="6" id="KW-1185">Reference proteome</keyword>
<dbReference type="GO" id="GO:0005840">
    <property type="term" value="C:ribosome"/>
    <property type="evidence" value="ECO:0007669"/>
    <property type="project" value="UniProtKB-KW"/>
</dbReference>
<dbReference type="PANTHER" id="PTHR11205">
    <property type="entry name" value="RIBOSOMAL PROTEIN S7"/>
    <property type="match status" value="1"/>
</dbReference>
<dbReference type="InterPro" id="IPR000235">
    <property type="entry name" value="Ribosomal_uS7"/>
</dbReference>
<dbReference type="Proteomes" id="UP001347796">
    <property type="component" value="Unassembled WGS sequence"/>
</dbReference>
<evidence type="ECO:0000256" key="3">
    <source>
        <dbReference type="ARBA" id="ARBA00023274"/>
    </source>
</evidence>
<sequence>MIKLVNGSDPGSSASQVFKTENCLCSNWLPHVRTLRYDVNHQEPTIDKSKLFGTIEEDDIRRFKPIKAATNDQSTSVFYSATLEKFINMVMKDGKKLVARKIVNEMLENIKMTQVEKFNRCENEKEKMEIECNPEIIFNQGLENIKPVLMLTPIIKGGVSYKVPVACPVHRQKFLAMKWLVESCRDRERKIPMGKKLAYEIFDAYKNEGKCVRRKQELLRQCEENRAFAHFRY</sequence>
<feature type="domain" description="Small ribosomal subunit protein uS7" evidence="4">
    <location>
        <begin position="74"/>
        <end position="226"/>
    </location>
</feature>
<accession>A0AAN8K0N9</accession>
<evidence type="ECO:0000313" key="5">
    <source>
        <dbReference type="EMBL" id="KAK6187261.1"/>
    </source>
</evidence>
<dbReference type="GO" id="GO:0006412">
    <property type="term" value="P:translation"/>
    <property type="evidence" value="ECO:0007669"/>
    <property type="project" value="InterPro"/>
</dbReference>
<reference evidence="5 6" key="1">
    <citation type="submission" date="2024-01" db="EMBL/GenBank/DDBJ databases">
        <title>The genome of the rayed Mediterranean limpet Patella caerulea (Linnaeus, 1758).</title>
        <authorList>
            <person name="Anh-Thu Weber A."/>
            <person name="Halstead-Nussloch G."/>
        </authorList>
    </citation>
    <scope>NUCLEOTIDE SEQUENCE [LARGE SCALE GENOMIC DNA]</scope>
    <source>
        <strain evidence="5">AATW-2023a</strain>
        <tissue evidence="5">Whole specimen</tissue>
    </source>
</reference>
<evidence type="ECO:0000256" key="2">
    <source>
        <dbReference type="ARBA" id="ARBA00022980"/>
    </source>
</evidence>
<evidence type="ECO:0000313" key="6">
    <source>
        <dbReference type="Proteomes" id="UP001347796"/>
    </source>
</evidence>
<organism evidence="5 6">
    <name type="scientific">Patella caerulea</name>
    <name type="common">Rayed Mediterranean limpet</name>
    <dbReference type="NCBI Taxonomy" id="87958"/>
    <lineage>
        <taxon>Eukaryota</taxon>
        <taxon>Metazoa</taxon>
        <taxon>Spiralia</taxon>
        <taxon>Lophotrochozoa</taxon>
        <taxon>Mollusca</taxon>
        <taxon>Gastropoda</taxon>
        <taxon>Patellogastropoda</taxon>
        <taxon>Patelloidea</taxon>
        <taxon>Patellidae</taxon>
        <taxon>Patella</taxon>
    </lineage>
</organism>
<keyword evidence="2" id="KW-0689">Ribosomal protein</keyword>
<dbReference type="SUPFAM" id="SSF47973">
    <property type="entry name" value="Ribosomal protein S7"/>
    <property type="match status" value="1"/>
</dbReference>
<comment type="similarity">
    <text evidence="1">Belongs to the universal ribosomal protein uS7 family.</text>
</comment>
<dbReference type="Pfam" id="PF00177">
    <property type="entry name" value="Ribosomal_S7"/>
    <property type="match status" value="1"/>
</dbReference>